<evidence type="ECO:0000256" key="4">
    <source>
        <dbReference type="ARBA" id="ARBA00006627"/>
    </source>
</evidence>
<keyword evidence="7 10" id="KW-1133">Transmembrane helix</keyword>
<protein>
    <recommendedName>
        <fullName evidence="14">Transmembrane protein</fullName>
    </recommendedName>
</protein>
<evidence type="ECO:0000313" key="13">
    <source>
        <dbReference type="Proteomes" id="UP001153069"/>
    </source>
</evidence>
<feature type="transmembrane region" description="Helical" evidence="10">
    <location>
        <begin position="424"/>
        <end position="442"/>
    </location>
</feature>
<evidence type="ECO:0000256" key="10">
    <source>
        <dbReference type="SAM" id="Phobius"/>
    </source>
</evidence>
<proteinExistence type="inferred from homology"/>
<feature type="transmembrane region" description="Helical" evidence="10">
    <location>
        <begin position="488"/>
        <end position="506"/>
    </location>
</feature>
<keyword evidence="9" id="KW-0539">Nucleus</keyword>
<dbReference type="Proteomes" id="UP001153069">
    <property type="component" value="Unassembled WGS sequence"/>
</dbReference>
<keyword evidence="8 10" id="KW-0472">Membrane</keyword>
<gene>
    <name evidence="12" type="ORF">SEMRO_232_G093890.1</name>
</gene>
<organism evidence="12 13">
    <name type="scientific">Seminavis robusta</name>
    <dbReference type="NCBI Taxonomy" id="568900"/>
    <lineage>
        <taxon>Eukaryota</taxon>
        <taxon>Sar</taxon>
        <taxon>Stramenopiles</taxon>
        <taxon>Ochrophyta</taxon>
        <taxon>Bacillariophyta</taxon>
        <taxon>Bacillariophyceae</taxon>
        <taxon>Bacillariophycidae</taxon>
        <taxon>Naviculales</taxon>
        <taxon>Naviculaceae</taxon>
        <taxon>Seminavis</taxon>
    </lineage>
</organism>
<feature type="chain" id="PRO_5040495362" description="Transmembrane protein" evidence="11">
    <location>
        <begin position="26"/>
        <end position="514"/>
    </location>
</feature>
<keyword evidence="13" id="KW-1185">Reference proteome</keyword>
<dbReference type="GO" id="GO:0005637">
    <property type="term" value="C:nuclear inner membrane"/>
    <property type="evidence" value="ECO:0007669"/>
    <property type="project" value="TreeGrafter"/>
</dbReference>
<evidence type="ECO:0000256" key="5">
    <source>
        <dbReference type="ARBA" id="ARBA00022692"/>
    </source>
</evidence>
<keyword evidence="6" id="KW-0256">Endoplasmic reticulum</keyword>
<dbReference type="InterPro" id="IPR012430">
    <property type="entry name" value="TMEM43_fam"/>
</dbReference>
<dbReference type="GO" id="GO:0005789">
    <property type="term" value="C:endoplasmic reticulum membrane"/>
    <property type="evidence" value="ECO:0007669"/>
    <property type="project" value="UniProtKB-SubCell"/>
</dbReference>
<feature type="transmembrane region" description="Helical" evidence="10">
    <location>
        <begin position="41"/>
        <end position="59"/>
    </location>
</feature>
<dbReference type="AlphaFoldDB" id="A0A9N8DRL5"/>
<dbReference type="PANTHER" id="PTHR13416">
    <property type="match status" value="1"/>
</dbReference>
<dbReference type="PANTHER" id="PTHR13416:SF2">
    <property type="entry name" value="TRANSMEMBRANE PROTEIN 43"/>
    <property type="match status" value="1"/>
</dbReference>
<reference evidence="12" key="1">
    <citation type="submission" date="2020-06" db="EMBL/GenBank/DDBJ databases">
        <authorList>
            <consortium name="Plant Systems Biology data submission"/>
        </authorList>
    </citation>
    <scope>NUCLEOTIDE SEQUENCE</scope>
    <source>
        <strain evidence="12">D6</strain>
    </source>
</reference>
<evidence type="ECO:0008006" key="14">
    <source>
        <dbReference type="Google" id="ProtNLM"/>
    </source>
</evidence>
<evidence type="ECO:0000256" key="7">
    <source>
        <dbReference type="ARBA" id="ARBA00022989"/>
    </source>
</evidence>
<accession>A0A9N8DRL5</accession>
<dbReference type="EMBL" id="CAICTM010000231">
    <property type="protein sequence ID" value="CAB9505471.1"/>
    <property type="molecule type" value="Genomic_DNA"/>
</dbReference>
<evidence type="ECO:0000313" key="12">
    <source>
        <dbReference type="EMBL" id="CAB9505471.1"/>
    </source>
</evidence>
<evidence type="ECO:0000256" key="3">
    <source>
        <dbReference type="ARBA" id="ARBA00004586"/>
    </source>
</evidence>
<evidence type="ECO:0000256" key="11">
    <source>
        <dbReference type="SAM" id="SignalP"/>
    </source>
</evidence>
<evidence type="ECO:0000256" key="2">
    <source>
        <dbReference type="ARBA" id="ARBA00004259"/>
    </source>
</evidence>
<dbReference type="Pfam" id="PF07787">
    <property type="entry name" value="TMEM43"/>
    <property type="match status" value="1"/>
</dbReference>
<evidence type="ECO:0000256" key="8">
    <source>
        <dbReference type="ARBA" id="ARBA00023136"/>
    </source>
</evidence>
<evidence type="ECO:0000256" key="6">
    <source>
        <dbReference type="ARBA" id="ARBA00022824"/>
    </source>
</evidence>
<feature type="signal peptide" evidence="11">
    <location>
        <begin position="1"/>
        <end position="25"/>
    </location>
</feature>
<comment type="caution">
    <text evidence="12">The sequence shown here is derived from an EMBL/GenBank/DDBJ whole genome shotgun (WGS) entry which is preliminary data.</text>
</comment>
<feature type="transmembrane region" description="Helical" evidence="10">
    <location>
        <begin position="448"/>
        <end position="476"/>
    </location>
</feature>
<keyword evidence="11" id="KW-0732">Signal</keyword>
<evidence type="ECO:0000256" key="9">
    <source>
        <dbReference type="ARBA" id="ARBA00023242"/>
    </source>
</evidence>
<comment type="similarity">
    <text evidence="4">Belongs to the TMEM43 family.</text>
</comment>
<dbReference type="GO" id="GO:0071763">
    <property type="term" value="P:nuclear membrane organization"/>
    <property type="evidence" value="ECO:0007669"/>
    <property type="project" value="TreeGrafter"/>
</dbReference>
<sequence length="514" mass="56987">MRSLNSSFIGKSVAVWPVFLALVQAYERDDDDKRCLESDGCRMTVGFFLLLVLPLLICWNEHTHTRLAKLYKVAKQHIRNITAPPGNGYEFDAPVPPFVSDGEFVCCSGLLGGAELLQDNLFPTIKVESALLLKREIEIYQYREYKSDNSTMEIEEVWSSKPLPDPRKHKDKKNPVGNWNIFSASETVDTGDTFQGEKIEFGDNLVVQRASNPVLEAPLPLSVPTALVDEAFFPTRNVYRLREFGRLKDFQGTWQEKFVPAGPVTVNKETYGNLVFPPECFAMGKYVYDGDPDTVGTIRMSWAYALPQDMTVAAELVEPGRECLASYGCKLHRMNRGGLLGVLGKVGTIKKELLEGESAPLMSKSDMHTNFDMWTLTPFQVTGTSVAACGEEKFLGQLWMIAPGLMNAQQLFSRASWANDKSLFAYRALTHVLLYVGWMLILSTPVRMVFGTGVVASVLSAGLMVVGFVLATSCWVTVSALACCTARPLRSTLLVATVLVFLYVSGKHHVTASE</sequence>
<keyword evidence="5 10" id="KW-0812">Transmembrane</keyword>
<evidence type="ECO:0000256" key="1">
    <source>
        <dbReference type="ARBA" id="ARBA00004127"/>
    </source>
</evidence>
<comment type="subcellular location">
    <subcellularLocation>
        <location evidence="1">Endomembrane system</location>
        <topology evidence="1">Multi-pass membrane protein</topology>
    </subcellularLocation>
    <subcellularLocation>
        <location evidence="3">Endoplasmic reticulum membrane</location>
    </subcellularLocation>
    <subcellularLocation>
        <location evidence="2">Nucleus envelope</location>
    </subcellularLocation>
</comment>
<name>A0A9N8DRL5_9STRA</name>
<dbReference type="GO" id="GO:0006629">
    <property type="term" value="P:lipid metabolic process"/>
    <property type="evidence" value="ECO:0007669"/>
    <property type="project" value="TreeGrafter"/>
</dbReference>